<organism evidence="3 4">
    <name type="scientific">Rhizobium tubonense</name>
    <dbReference type="NCBI Taxonomy" id="484088"/>
    <lineage>
        <taxon>Bacteria</taxon>
        <taxon>Pseudomonadati</taxon>
        <taxon>Pseudomonadota</taxon>
        <taxon>Alphaproteobacteria</taxon>
        <taxon>Hyphomicrobiales</taxon>
        <taxon>Rhizobiaceae</taxon>
        <taxon>Rhizobium/Agrobacterium group</taxon>
        <taxon>Rhizobium</taxon>
    </lineage>
</organism>
<accession>A0A2W4CXB2</accession>
<evidence type="ECO:0000313" key="3">
    <source>
        <dbReference type="EMBL" id="PZM14855.1"/>
    </source>
</evidence>
<dbReference type="OrthoDB" id="8395813at2"/>
<protein>
    <submittedName>
        <fullName evidence="3">Uncharacterized protein</fullName>
    </submittedName>
</protein>
<keyword evidence="2" id="KW-0812">Transmembrane</keyword>
<gene>
    <name evidence="3" type="ORF">CPY51_09155</name>
</gene>
<proteinExistence type="predicted"/>
<evidence type="ECO:0000256" key="2">
    <source>
        <dbReference type="SAM" id="Phobius"/>
    </source>
</evidence>
<feature type="transmembrane region" description="Helical" evidence="2">
    <location>
        <begin position="24"/>
        <end position="42"/>
    </location>
</feature>
<dbReference type="Proteomes" id="UP000248925">
    <property type="component" value="Unassembled WGS sequence"/>
</dbReference>
<name>A0A2W4CXB2_9HYPH</name>
<evidence type="ECO:0000313" key="4">
    <source>
        <dbReference type="Proteomes" id="UP000248925"/>
    </source>
</evidence>
<feature type="compositionally biased region" description="Low complexity" evidence="1">
    <location>
        <begin position="54"/>
        <end position="69"/>
    </location>
</feature>
<sequence length="91" mass="9451">MTHDPNEPDLRTTPQPYRRPTQNWQIFAAIIAVLVVGGFAWSQWGGGPGTDHVTTSSTTTDAQPLAPASPKTPAPALAPPTAAPVTPAPAN</sequence>
<dbReference type="RefSeq" id="WP_111159944.1">
    <property type="nucleotide sequence ID" value="NZ_PCDP01000029.1"/>
</dbReference>
<comment type="caution">
    <text evidence="3">The sequence shown here is derived from an EMBL/GenBank/DDBJ whole genome shotgun (WGS) entry which is preliminary data.</text>
</comment>
<keyword evidence="2" id="KW-0472">Membrane</keyword>
<keyword evidence="2" id="KW-1133">Transmembrane helix</keyword>
<feature type="region of interest" description="Disordered" evidence="1">
    <location>
        <begin position="43"/>
        <end position="91"/>
    </location>
</feature>
<dbReference type="EMBL" id="PCDP01000029">
    <property type="protein sequence ID" value="PZM14855.1"/>
    <property type="molecule type" value="Genomic_DNA"/>
</dbReference>
<keyword evidence="4" id="KW-1185">Reference proteome</keyword>
<reference evidence="3 4" key="1">
    <citation type="journal article" date="2018" name="Sci. Rep.">
        <title>Rhizobium tumorigenes sp. nov., a novel plant tumorigenic bacterium isolated from cane gall tumors on thornless blackberry.</title>
        <authorList>
            <person name="Kuzmanovi N."/>
            <person name="Smalla K."/>
            <person name="Gronow S."/>
            <person name="PuBawska J."/>
        </authorList>
    </citation>
    <scope>NUCLEOTIDE SEQUENCE [LARGE SCALE GENOMIC DNA]</scope>
    <source>
        <strain evidence="3 4">CCBAU 85046</strain>
    </source>
</reference>
<feature type="compositionally biased region" description="Pro residues" evidence="1">
    <location>
        <begin position="70"/>
        <end position="91"/>
    </location>
</feature>
<dbReference type="AlphaFoldDB" id="A0A2W4CXB2"/>
<evidence type="ECO:0000256" key="1">
    <source>
        <dbReference type="SAM" id="MobiDB-lite"/>
    </source>
</evidence>